<evidence type="ECO:0000313" key="8">
    <source>
        <dbReference type="EMBL" id="KAL3882403.1"/>
    </source>
</evidence>
<dbReference type="InterPro" id="IPR038702">
    <property type="entry name" value="Na/K_ATPase_sub_beta_sf"/>
</dbReference>
<accession>A0ABD3XC05</accession>
<evidence type="ECO:0000256" key="5">
    <source>
        <dbReference type="ARBA" id="ARBA00022989"/>
    </source>
</evidence>
<name>A0ABD3XC05_SINWO</name>
<evidence type="ECO:0000256" key="3">
    <source>
        <dbReference type="ARBA" id="ARBA00022692"/>
    </source>
</evidence>
<evidence type="ECO:0000256" key="6">
    <source>
        <dbReference type="ARBA" id="ARBA00023136"/>
    </source>
</evidence>
<dbReference type="GO" id="GO:0016020">
    <property type="term" value="C:membrane"/>
    <property type="evidence" value="ECO:0007669"/>
    <property type="project" value="UniProtKB-SubCell"/>
</dbReference>
<evidence type="ECO:0000313" key="9">
    <source>
        <dbReference type="Proteomes" id="UP001634394"/>
    </source>
</evidence>
<reference evidence="8 9" key="1">
    <citation type="submission" date="2024-11" db="EMBL/GenBank/DDBJ databases">
        <title>Chromosome-level genome assembly of the freshwater bivalve Anodonta woodiana.</title>
        <authorList>
            <person name="Chen X."/>
        </authorList>
    </citation>
    <scope>NUCLEOTIDE SEQUENCE [LARGE SCALE GENOMIC DNA]</scope>
    <source>
        <strain evidence="8">MN2024</strain>
        <tissue evidence="8">Gills</tissue>
    </source>
</reference>
<feature type="transmembrane region" description="Helical" evidence="7">
    <location>
        <begin position="64"/>
        <end position="87"/>
    </location>
</feature>
<dbReference type="PANTHER" id="PTHR11523:SF28">
    <property type="entry name" value="NA_K-ATPASE BETA SUBUNIT ISOFORM 4-RELATED"/>
    <property type="match status" value="1"/>
</dbReference>
<dbReference type="Proteomes" id="UP001634394">
    <property type="component" value="Unassembled WGS sequence"/>
</dbReference>
<keyword evidence="4" id="KW-0735">Signal-anchor</keyword>
<dbReference type="InterPro" id="IPR000402">
    <property type="entry name" value="Na/K_ATPase_sub_beta"/>
</dbReference>
<comment type="caution">
    <text evidence="8">The sequence shown here is derived from an EMBL/GenBank/DDBJ whole genome shotgun (WGS) entry which is preliminary data.</text>
</comment>
<keyword evidence="9" id="KW-1185">Reference proteome</keyword>
<keyword evidence="6 7" id="KW-0472">Membrane</keyword>
<comment type="similarity">
    <text evidence="2">Belongs to the X(+)/potassium ATPases subunit beta family.</text>
</comment>
<evidence type="ECO:0000256" key="4">
    <source>
        <dbReference type="ARBA" id="ARBA00022968"/>
    </source>
</evidence>
<evidence type="ECO:0000256" key="2">
    <source>
        <dbReference type="ARBA" id="ARBA00005876"/>
    </source>
</evidence>
<evidence type="ECO:0000256" key="7">
    <source>
        <dbReference type="SAM" id="Phobius"/>
    </source>
</evidence>
<evidence type="ECO:0000256" key="1">
    <source>
        <dbReference type="ARBA" id="ARBA00004606"/>
    </source>
</evidence>
<comment type="subcellular location">
    <subcellularLocation>
        <location evidence="1">Membrane</location>
        <topology evidence="1">Single-pass type II membrane protein</topology>
    </subcellularLocation>
</comment>
<protein>
    <submittedName>
        <fullName evidence="8">Uncharacterized protein</fullName>
    </submittedName>
</protein>
<dbReference type="AlphaFoldDB" id="A0ABD3XC05"/>
<sequence length="328" mass="37243">MSTKYDRVSFPDSVKFASHSDNEYEPEMDAYSTGVYHDHAIYPRRQDRTVFKLACLRIRNRQTLFFLIAGLVVALLTLVIIIGITAMHTTKNKTSVTTTNNKDYGLFFYPEVDGSSVIKFDPTSSSSYKPYLDNLDYHTHDYSPVQQIHDANRYVVCNETTTQPLPEGKVCRFTTEDLGDDCNHIRTYGYNEGRPCVLLVLKLPDNMTPKPFDVNNLFVHNILNDRLSPYYVGISCAGETDKDQESIGTQHTVGPPMKYMPDKGFMTSFFPTQHNNSFYIPPAVTVQFNTIATNHDVAIKCVAWAENFNNGQPQNSELYIARFVVHIG</sequence>
<keyword evidence="5 7" id="KW-1133">Transmembrane helix</keyword>
<dbReference type="PANTHER" id="PTHR11523">
    <property type="entry name" value="SODIUM/POTASSIUM-DEPENDENT ATPASE BETA SUBUNIT"/>
    <property type="match status" value="1"/>
</dbReference>
<gene>
    <name evidence="8" type="ORF">ACJMK2_028746</name>
</gene>
<organism evidence="8 9">
    <name type="scientific">Sinanodonta woodiana</name>
    <name type="common">Chinese pond mussel</name>
    <name type="synonym">Anodonta woodiana</name>
    <dbReference type="NCBI Taxonomy" id="1069815"/>
    <lineage>
        <taxon>Eukaryota</taxon>
        <taxon>Metazoa</taxon>
        <taxon>Spiralia</taxon>
        <taxon>Lophotrochozoa</taxon>
        <taxon>Mollusca</taxon>
        <taxon>Bivalvia</taxon>
        <taxon>Autobranchia</taxon>
        <taxon>Heteroconchia</taxon>
        <taxon>Palaeoheterodonta</taxon>
        <taxon>Unionida</taxon>
        <taxon>Unionoidea</taxon>
        <taxon>Unionidae</taxon>
        <taxon>Unioninae</taxon>
        <taxon>Sinanodonta</taxon>
    </lineage>
</organism>
<proteinExistence type="inferred from homology"/>
<dbReference type="Gene3D" id="2.60.40.1660">
    <property type="entry name" value="Na, k-atpase alpha subunit"/>
    <property type="match status" value="1"/>
</dbReference>
<dbReference type="EMBL" id="JBJQND010000003">
    <property type="protein sequence ID" value="KAL3882403.1"/>
    <property type="molecule type" value="Genomic_DNA"/>
</dbReference>
<keyword evidence="3 7" id="KW-0812">Transmembrane</keyword>
<dbReference type="Pfam" id="PF00287">
    <property type="entry name" value="Na_K-ATPase"/>
    <property type="match status" value="1"/>
</dbReference>